<sequence length="148" mass="15263">MLGNAVGFACAVWMLPGVRVGAGGESLRWEAAALAGGALGWAVVSAAVGPIAATARSVVGIRIMITSVRVLMFDPFTAVLSGFVIGCLVGVFVVLTPPLVGAVNALLIAHLLGEALNVDGFGWAVLCASVTWVVSWPLRRLSDRYLDS</sequence>
<evidence type="ECO:0000313" key="3">
    <source>
        <dbReference type="Proteomes" id="UP000265354"/>
    </source>
</evidence>
<feature type="transmembrane region" description="Helical" evidence="1">
    <location>
        <begin position="120"/>
        <end position="138"/>
    </location>
</feature>
<dbReference type="EMBL" id="BGZL01000003">
    <property type="protein sequence ID" value="GBQ00162.1"/>
    <property type="molecule type" value="Genomic_DNA"/>
</dbReference>
<gene>
    <name evidence="2" type="ORF">SSP531S_15720</name>
</gene>
<proteinExistence type="predicted"/>
<organism evidence="2 3">
    <name type="scientific">Streptomyces spongiicola</name>
    <dbReference type="NCBI Taxonomy" id="1690221"/>
    <lineage>
        <taxon>Bacteria</taxon>
        <taxon>Bacillati</taxon>
        <taxon>Actinomycetota</taxon>
        <taxon>Actinomycetes</taxon>
        <taxon>Kitasatosporales</taxon>
        <taxon>Streptomycetaceae</taxon>
        <taxon>Streptomyces</taxon>
    </lineage>
</organism>
<dbReference type="Proteomes" id="UP000265354">
    <property type="component" value="Unassembled WGS sequence"/>
</dbReference>
<evidence type="ECO:0000256" key="1">
    <source>
        <dbReference type="SAM" id="Phobius"/>
    </source>
</evidence>
<feature type="transmembrane region" description="Helical" evidence="1">
    <location>
        <begin position="76"/>
        <end position="100"/>
    </location>
</feature>
<reference evidence="2 3" key="1">
    <citation type="submission" date="2018-07" db="EMBL/GenBank/DDBJ databases">
        <title>Whole Genome Shotgun Sequence of Streptomyces spongiicola strain 531S.</title>
        <authorList>
            <person name="Dohra H."/>
            <person name="Kodani S."/>
        </authorList>
    </citation>
    <scope>NUCLEOTIDE SEQUENCE [LARGE SCALE GENOMIC DNA]</scope>
    <source>
        <strain evidence="2 3">531S</strain>
    </source>
</reference>
<keyword evidence="1" id="KW-0472">Membrane</keyword>
<feature type="transmembrane region" description="Helical" evidence="1">
    <location>
        <begin position="31"/>
        <end position="55"/>
    </location>
</feature>
<accession>A0A388SWA5</accession>
<name>A0A388SWA5_9ACTN</name>
<comment type="caution">
    <text evidence="2">The sequence shown here is derived from an EMBL/GenBank/DDBJ whole genome shotgun (WGS) entry which is preliminary data.</text>
</comment>
<evidence type="ECO:0000313" key="2">
    <source>
        <dbReference type="EMBL" id="GBQ00162.1"/>
    </source>
</evidence>
<keyword evidence="1" id="KW-0812">Transmembrane</keyword>
<keyword evidence="1" id="KW-1133">Transmembrane helix</keyword>
<protein>
    <submittedName>
        <fullName evidence="2">Uncharacterized protein</fullName>
    </submittedName>
</protein>
<dbReference type="AlphaFoldDB" id="A0A388SWA5"/>